<dbReference type="InterPro" id="IPR001254">
    <property type="entry name" value="Trypsin_dom"/>
</dbReference>
<feature type="domain" description="Peptidase S1" evidence="11">
    <location>
        <begin position="202"/>
        <end position="360"/>
    </location>
</feature>
<keyword evidence="6" id="KW-0865">Zymogen</keyword>
<dbReference type="GO" id="GO:0006508">
    <property type="term" value="P:proteolysis"/>
    <property type="evidence" value="ECO:0007669"/>
    <property type="project" value="UniProtKB-KW"/>
</dbReference>
<evidence type="ECO:0000256" key="8">
    <source>
        <dbReference type="PIRSR" id="PIRSR001134-1"/>
    </source>
</evidence>
<dbReference type="PRINTS" id="PR00861">
    <property type="entry name" value="ALYTICPTASE"/>
</dbReference>
<proteinExistence type="inferred from homology"/>
<evidence type="ECO:0000256" key="1">
    <source>
        <dbReference type="ARBA" id="ARBA00007664"/>
    </source>
</evidence>
<dbReference type="Pfam" id="PF00089">
    <property type="entry name" value="Trypsin"/>
    <property type="match status" value="1"/>
</dbReference>
<dbReference type="PIRSF" id="PIRSF001134">
    <property type="entry name" value="Streptogrisin"/>
    <property type="match status" value="1"/>
</dbReference>
<dbReference type="GO" id="GO:0004252">
    <property type="term" value="F:serine-type endopeptidase activity"/>
    <property type="evidence" value="ECO:0007669"/>
    <property type="project" value="InterPro"/>
</dbReference>
<keyword evidence="14" id="KW-1185">Reference proteome</keyword>
<comment type="similarity">
    <text evidence="1">Belongs to the peptidase S1 family.</text>
</comment>
<dbReference type="Pfam" id="PF02983">
    <property type="entry name" value="Pro_Al_protease"/>
    <property type="match status" value="1"/>
</dbReference>
<dbReference type="InterPro" id="IPR001316">
    <property type="entry name" value="Pept_S1A_streptogrisin"/>
</dbReference>
<dbReference type="InterPro" id="IPR018114">
    <property type="entry name" value="TRYPSIN_HIS"/>
</dbReference>
<evidence type="ECO:0000259" key="12">
    <source>
        <dbReference type="Pfam" id="PF02983"/>
    </source>
</evidence>
<keyword evidence="4" id="KW-0378">Hydrolase</keyword>
<dbReference type="CDD" id="cd21112">
    <property type="entry name" value="alphaLP-like"/>
    <property type="match status" value="1"/>
</dbReference>
<feature type="active site" description="Charge relay system" evidence="8">
    <location>
        <position position="243"/>
    </location>
</feature>
<evidence type="ECO:0000256" key="4">
    <source>
        <dbReference type="ARBA" id="ARBA00022801"/>
    </source>
</evidence>
<protein>
    <submittedName>
        <fullName evidence="13">S1 family peptidase</fullName>
    </submittedName>
</protein>
<evidence type="ECO:0000256" key="6">
    <source>
        <dbReference type="ARBA" id="ARBA00023145"/>
    </source>
</evidence>
<feature type="chain" id="PRO_5037404578" evidence="10">
    <location>
        <begin position="30"/>
        <end position="374"/>
    </location>
</feature>
<dbReference type="InterPro" id="IPR033116">
    <property type="entry name" value="TRYPSIN_SER"/>
</dbReference>
<dbReference type="AlphaFoldDB" id="A0A939P919"/>
<dbReference type="RefSeq" id="WP_208255859.1">
    <property type="nucleotide sequence ID" value="NZ_JAGEOJ010000005.1"/>
</dbReference>
<comment type="caution">
    <text evidence="13">The sequence shown here is derived from an EMBL/GenBank/DDBJ whole genome shotgun (WGS) entry which is preliminary data.</text>
</comment>
<accession>A0A939P919</accession>
<evidence type="ECO:0000256" key="10">
    <source>
        <dbReference type="SAM" id="SignalP"/>
    </source>
</evidence>
<feature type="disulfide bond" evidence="9">
    <location>
        <begin position="317"/>
        <end position="345"/>
    </location>
</feature>
<evidence type="ECO:0000256" key="2">
    <source>
        <dbReference type="ARBA" id="ARBA00022670"/>
    </source>
</evidence>
<evidence type="ECO:0000313" key="13">
    <source>
        <dbReference type="EMBL" id="MBO2448211.1"/>
    </source>
</evidence>
<evidence type="ECO:0000259" key="11">
    <source>
        <dbReference type="Pfam" id="PF00089"/>
    </source>
</evidence>
<keyword evidence="7 9" id="KW-1015">Disulfide bond</keyword>
<dbReference type="Gene3D" id="2.40.10.10">
    <property type="entry name" value="Trypsin-like serine proteases"/>
    <property type="match status" value="2"/>
</dbReference>
<keyword evidence="2" id="KW-0645">Protease</keyword>
<organism evidence="13 14">
    <name type="scientific">Actinomadura barringtoniae</name>
    <dbReference type="NCBI Taxonomy" id="1427535"/>
    <lineage>
        <taxon>Bacteria</taxon>
        <taxon>Bacillati</taxon>
        <taxon>Actinomycetota</taxon>
        <taxon>Actinomycetes</taxon>
        <taxon>Streptosporangiales</taxon>
        <taxon>Thermomonosporaceae</taxon>
        <taxon>Actinomadura</taxon>
    </lineage>
</organism>
<evidence type="ECO:0000313" key="14">
    <source>
        <dbReference type="Proteomes" id="UP000669179"/>
    </source>
</evidence>
<dbReference type="InterPro" id="IPR004236">
    <property type="entry name" value="Pept_S1_alpha_lytic"/>
</dbReference>
<feature type="active site" description="Charge relay system" evidence="8">
    <location>
        <position position="323"/>
    </location>
</feature>
<dbReference type="Proteomes" id="UP000669179">
    <property type="component" value="Unassembled WGS sequence"/>
</dbReference>
<dbReference type="SUPFAM" id="SSF50494">
    <property type="entry name" value="Trypsin-like serine proteases"/>
    <property type="match status" value="1"/>
</dbReference>
<dbReference type="GO" id="GO:0005576">
    <property type="term" value="C:extracellular region"/>
    <property type="evidence" value="ECO:0007669"/>
    <property type="project" value="InterPro"/>
</dbReference>
<evidence type="ECO:0000256" key="5">
    <source>
        <dbReference type="ARBA" id="ARBA00022825"/>
    </source>
</evidence>
<feature type="domain" description="Peptidase S1A alpha-lytic prodomain" evidence="12">
    <location>
        <begin position="102"/>
        <end position="157"/>
    </location>
</feature>
<evidence type="ECO:0000256" key="9">
    <source>
        <dbReference type="PIRSR" id="PIRSR001134-2"/>
    </source>
</evidence>
<dbReference type="PROSITE" id="PS00135">
    <property type="entry name" value="TRYPSIN_SER"/>
    <property type="match status" value="1"/>
</dbReference>
<feature type="disulfide bond" evidence="9">
    <location>
        <begin position="190"/>
        <end position="211"/>
    </location>
</feature>
<keyword evidence="5" id="KW-0720">Serine protease</keyword>
<reference evidence="13" key="1">
    <citation type="submission" date="2021-03" db="EMBL/GenBank/DDBJ databases">
        <authorList>
            <person name="Kanchanasin P."/>
            <person name="Saeng-In P."/>
            <person name="Phongsopitanun W."/>
            <person name="Yuki M."/>
            <person name="Kudo T."/>
            <person name="Ohkuma M."/>
            <person name="Tanasupawat S."/>
        </authorList>
    </citation>
    <scope>NUCLEOTIDE SEQUENCE</scope>
    <source>
        <strain evidence="13">GKU 128</strain>
    </source>
</reference>
<gene>
    <name evidence="13" type="ORF">J4573_13995</name>
</gene>
<dbReference type="PROSITE" id="PS00134">
    <property type="entry name" value="TRYPSIN_HIS"/>
    <property type="match status" value="1"/>
</dbReference>
<feature type="active site" description="Charge relay system" evidence="8">
    <location>
        <position position="210"/>
    </location>
</feature>
<keyword evidence="3 10" id="KW-0732">Signal</keyword>
<dbReference type="InterPro" id="IPR009003">
    <property type="entry name" value="Peptidase_S1_PA"/>
</dbReference>
<dbReference type="InterPro" id="IPR035070">
    <property type="entry name" value="Streptogrisin_prodomain"/>
</dbReference>
<name>A0A939P919_9ACTN</name>
<dbReference type="EMBL" id="JAGEOJ010000005">
    <property type="protein sequence ID" value="MBO2448211.1"/>
    <property type="molecule type" value="Genomic_DNA"/>
</dbReference>
<dbReference type="Gene3D" id="3.30.300.50">
    <property type="match status" value="1"/>
</dbReference>
<evidence type="ECO:0000256" key="3">
    <source>
        <dbReference type="ARBA" id="ARBA00022729"/>
    </source>
</evidence>
<sequence>MRLRHAACAVTVTATALLSAVVPNAAANAATPAAPTPPKPSSPAADQALAKLATRLEKNLGGAHSAGSYVDQKTGRLVVNVTDGSAAQSVRAAGATPRTVSHSRDDLQKATARLDRSARIPGTAWSLDPATDQVVVQADQSVTGARLAKLTSVTGKLGSSARLQRVPGRFSTHGPTMLDGTAVWSAAGRCTLGFNVFDGFGRHYFITAGHCTHAASDWYADSGLTSRLGTNAGHPNVFGPGGDYGIVEYDTAQIHAYGTVADSGKFITTSGDAVVGLSIRHDGSTTHLRGGHVVSLNKTVTYGDGTTVTGLIETDACSEPGDSGGPLYDGGSIALGILSGGNGSCSISGSHTVYQPVAPILRDFALTLWDVPKP</sequence>
<evidence type="ECO:0000256" key="7">
    <source>
        <dbReference type="ARBA" id="ARBA00023157"/>
    </source>
</evidence>
<dbReference type="InterPro" id="IPR043504">
    <property type="entry name" value="Peptidase_S1_PA_chymotrypsin"/>
</dbReference>
<feature type="signal peptide" evidence="10">
    <location>
        <begin position="1"/>
        <end position="29"/>
    </location>
</feature>